<evidence type="ECO:0000313" key="4">
    <source>
        <dbReference type="EMBL" id="AAM47297.1"/>
    </source>
</evidence>
<dbReference type="InterPro" id="IPR026960">
    <property type="entry name" value="RVT-Znf"/>
</dbReference>
<dbReference type="PANTHER" id="PTHR33116">
    <property type="entry name" value="REVERSE TRANSCRIPTASE ZINC-BINDING DOMAIN-CONTAINING PROTEIN-RELATED-RELATED"/>
    <property type="match status" value="1"/>
</dbReference>
<dbReference type="EMBL" id="AC122146">
    <property type="protein sequence ID" value="AAM47297.1"/>
    <property type="molecule type" value="Genomic_DNA"/>
</dbReference>
<dbReference type="PANTHER" id="PTHR33116:SF87">
    <property type="entry name" value="OS01G0158850 PROTEIN"/>
    <property type="match status" value="1"/>
</dbReference>
<dbReference type="EMBL" id="AC093568">
    <property type="protein sequence ID" value="AAL78105.1"/>
    <property type="molecule type" value="Genomic_DNA"/>
</dbReference>
<reference evidence="5" key="4">
    <citation type="journal article" date="2008" name="Nucleic Acids Res.">
        <title>The rice annotation project database (RAP-DB): 2008 update.</title>
        <authorList>
            <consortium name="The rice annotation project (RAP)"/>
        </authorList>
    </citation>
    <scope>GENOME REANNOTATION</scope>
    <source>
        <strain evidence="5">cv. Nipponbare</strain>
    </source>
</reference>
<protein>
    <submittedName>
        <fullName evidence="3">Non-LTR retroelement reverse transcriptase</fullName>
    </submittedName>
</protein>
<evidence type="ECO:0000313" key="3">
    <source>
        <dbReference type="EMBL" id="AAL78105.1"/>
    </source>
</evidence>
<keyword evidence="3" id="KW-0548">Nucleotidyltransferase</keyword>
<dbReference type="Proteomes" id="UP000000763">
    <property type="component" value="Chromosome 10"/>
</dbReference>
<reference evidence="5" key="3">
    <citation type="journal article" date="2005" name="Nature">
        <title>The map-based sequence of the rice genome.</title>
        <authorList>
            <consortium name="International rice genome sequencing project (IRGSP)"/>
            <person name="Matsumoto T."/>
            <person name="Wu J."/>
            <person name="Kanamori H."/>
            <person name="Katayose Y."/>
            <person name="Fujisawa M."/>
            <person name="Namiki N."/>
            <person name="Mizuno H."/>
            <person name="Yamamoto K."/>
            <person name="Antonio B.A."/>
            <person name="Baba T."/>
            <person name="Sakata K."/>
            <person name="Nagamura Y."/>
            <person name="Aoki H."/>
            <person name="Arikawa K."/>
            <person name="Arita K."/>
            <person name="Bito T."/>
            <person name="Chiden Y."/>
            <person name="Fujitsuka N."/>
            <person name="Fukunaka R."/>
            <person name="Hamada M."/>
            <person name="Harada C."/>
            <person name="Hayashi A."/>
            <person name="Hijishita S."/>
            <person name="Honda M."/>
            <person name="Hosokawa S."/>
            <person name="Ichikawa Y."/>
            <person name="Idonuma A."/>
            <person name="Iijima M."/>
            <person name="Ikeda M."/>
            <person name="Ikeno M."/>
            <person name="Ito K."/>
            <person name="Ito S."/>
            <person name="Ito T."/>
            <person name="Ito Y."/>
            <person name="Ito Y."/>
            <person name="Iwabuchi A."/>
            <person name="Kamiya K."/>
            <person name="Karasawa W."/>
            <person name="Kurita K."/>
            <person name="Katagiri S."/>
            <person name="Kikuta A."/>
            <person name="Kobayashi H."/>
            <person name="Kobayashi N."/>
            <person name="Machita K."/>
            <person name="Maehara T."/>
            <person name="Masukawa M."/>
            <person name="Mizubayashi T."/>
            <person name="Mukai Y."/>
            <person name="Nagasaki H."/>
            <person name="Nagata Y."/>
            <person name="Naito S."/>
            <person name="Nakashima M."/>
            <person name="Nakama Y."/>
            <person name="Nakamichi Y."/>
            <person name="Nakamura M."/>
            <person name="Meguro A."/>
            <person name="Negishi M."/>
            <person name="Ohta I."/>
            <person name="Ohta T."/>
            <person name="Okamoto M."/>
            <person name="Ono N."/>
            <person name="Saji S."/>
            <person name="Sakaguchi M."/>
            <person name="Sakai K."/>
            <person name="Shibata M."/>
            <person name="Shimokawa T."/>
            <person name="Song J."/>
            <person name="Takazaki Y."/>
            <person name="Terasawa K."/>
            <person name="Tsugane M."/>
            <person name="Tsuji K."/>
            <person name="Ueda S."/>
            <person name="Waki K."/>
            <person name="Yamagata H."/>
            <person name="Yamamoto M."/>
            <person name="Yamamoto S."/>
            <person name="Yamane H."/>
            <person name="Yoshiki S."/>
            <person name="Yoshihara R."/>
            <person name="Yukawa K."/>
            <person name="Zhong H."/>
            <person name="Yano M."/>
            <person name="Yuan Q."/>
            <person name="Ouyang S."/>
            <person name="Liu J."/>
            <person name="Jones K.M."/>
            <person name="Gansberger K."/>
            <person name="Moffat K."/>
            <person name="Hill J."/>
            <person name="Bera J."/>
            <person name="Fadrosh D."/>
            <person name="Jin S."/>
            <person name="Johri S."/>
            <person name="Kim M."/>
            <person name="Overton L."/>
            <person name="Reardon M."/>
            <person name="Tsitrin T."/>
            <person name="Vuong H."/>
            <person name="Weaver B."/>
            <person name="Ciecko A."/>
            <person name="Tallon L."/>
            <person name="Jackson J."/>
            <person name="Pai G."/>
            <person name="Aken S.V."/>
            <person name="Utterback T."/>
            <person name="Reidmuller S."/>
            <person name="Feldblyum T."/>
            <person name="Hsiao J."/>
            <person name="Zismann V."/>
            <person name="Iobst S."/>
            <person name="de Vazeille A.R."/>
            <person name="Buell C.R."/>
            <person name="Ying K."/>
            <person name="Li Y."/>
            <person name="Lu T."/>
            <person name="Huang Y."/>
            <person name="Zhao Q."/>
            <person name="Feng Q."/>
            <person name="Zhang L."/>
            <person name="Zhu J."/>
            <person name="Weng Q."/>
            <person name="Mu J."/>
            <person name="Lu Y."/>
            <person name="Fan D."/>
            <person name="Liu Y."/>
            <person name="Guan J."/>
            <person name="Zhang Y."/>
            <person name="Yu S."/>
            <person name="Liu X."/>
            <person name="Zhang Y."/>
            <person name="Hong G."/>
            <person name="Han B."/>
            <person name="Choisne N."/>
            <person name="Demange N."/>
            <person name="Orjeda G."/>
            <person name="Samain S."/>
            <person name="Cattolico L."/>
            <person name="Pelletier E."/>
            <person name="Couloux A."/>
            <person name="Segurens B."/>
            <person name="Wincker P."/>
            <person name="D'Hont A."/>
            <person name="Scarpelli C."/>
            <person name="Weissenbach J."/>
            <person name="Salanoubat M."/>
            <person name="Quetier F."/>
            <person name="Yu Y."/>
            <person name="Kim H.R."/>
            <person name="Rambo T."/>
            <person name="Currie J."/>
            <person name="Collura K."/>
            <person name="Luo M."/>
            <person name="Yang T."/>
            <person name="Ammiraju J.S.S."/>
            <person name="Engler F."/>
            <person name="Soderlund C."/>
            <person name="Wing R.A."/>
            <person name="Palmer L.E."/>
            <person name="de la Bastide M."/>
            <person name="Spiegel L."/>
            <person name="Nascimento L."/>
            <person name="Zutavern T."/>
            <person name="O'Shaughnessy A."/>
            <person name="Dike S."/>
            <person name="Dedhia N."/>
            <person name="Preston R."/>
            <person name="Balija V."/>
            <person name="McCombie W.R."/>
            <person name="Chow T."/>
            <person name="Chen H."/>
            <person name="Chung M."/>
            <person name="Chen C."/>
            <person name="Shaw J."/>
            <person name="Wu H."/>
            <person name="Hsiao K."/>
            <person name="Chao Y."/>
            <person name="Chu M."/>
            <person name="Cheng C."/>
            <person name="Hour A."/>
            <person name="Lee P."/>
            <person name="Lin S."/>
            <person name="Lin Y."/>
            <person name="Liou J."/>
            <person name="Liu S."/>
            <person name="Hsing Y."/>
            <person name="Raghuvanshi S."/>
            <person name="Mohanty A."/>
            <person name="Bharti A.K."/>
            <person name="Gaur A."/>
            <person name="Gupta V."/>
            <person name="Kumar D."/>
            <person name="Ravi V."/>
            <person name="Vij S."/>
            <person name="Kapur A."/>
            <person name="Khurana P."/>
            <person name="Khurana P."/>
            <person name="Khurana J.P."/>
            <person name="Tyagi A.K."/>
            <person name="Gaikwad K."/>
            <person name="Singh A."/>
            <person name="Dalal V."/>
            <person name="Srivastava S."/>
            <person name="Dixit A."/>
            <person name="Pal A.K."/>
            <person name="Ghazi I.A."/>
            <person name="Yadav M."/>
            <person name="Pandit A."/>
            <person name="Bhargava A."/>
            <person name="Sureshbabu K."/>
            <person name="Batra K."/>
            <person name="Sharma T.R."/>
            <person name="Mohapatra T."/>
            <person name="Singh N.K."/>
            <person name="Messing J."/>
            <person name="Nelson A.B."/>
            <person name="Fuks G."/>
            <person name="Kavchok S."/>
            <person name="Keizer G."/>
            <person name="Linton E."/>
            <person name="Llaca V."/>
            <person name="Song R."/>
            <person name="Tanyolac B."/>
            <person name="Young S."/>
            <person name="Ho-Il K."/>
            <person name="Hahn J.H."/>
            <person name="Sangsakoo G."/>
            <person name="Vanavichit A."/>
            <person name="de Mattos Luiz.A.T."/>
            <person name="Zimmer P.D."/>
            <person name="Malone G."/>
            <person name="Dellagostin O."/>
            <person name="de Oliveira A.C."/>
            <person name="Bevan M."/>
            <person name="Bancroft I."/>
            <person name="Minx P."/>
            <person name="Cordum H."/>
            <person name="Wilson R."/>
            <person name="Cheng Z."/>
            <person name="Jin W."/>
            <person name="Jiang J."/>
            <person name="Leong S.A."/>
            <person name="Iwama H."/>
            <person name="Gojobori T."/>
            <person name="Itoh T."/>
            <person name="Niimura Y."/>
            <person name="Fujii Y."/>
            <person name="Habara T."/>
            <person name="Sakai H."/>
            <person name="Sato Y."/>
            <person name="Wilson G."/>
            <person name="Kumar K."/>
            <person name="McCouch S."/>
            <person name="Juretic N."/>
            <person name="Hoen D."/>
            <person name="Wright S."/>
            <person name="Bruskiewich R."/>
            <person name="Bureau T."/>
            <person name="Miyao A."/>
            <person name="Hirochika H."/>
            <person name="Nishikawa T."/>
            <person name="Kadowaki K."/>
            <person name="Sugiura M."/>
            <person name="Burr B."/>
            <person name="Sasaki T."/>
        </authorList>
    </citation>
    <scope>NUCLEOTIDE SEQUENCE [LARGE SCALE GENOMIC DNA]</scope>
    <source>
        <strain evidence="5">cv. Nipponbare</strain>
    </source>
</reference>
<evidence type="ECO:0000256" key="1">
    <source>
        <dbReference type="SAM" id="Phobius"/>
    </source>
</evidence>
<evidence type="ECO:0000259" key="2">
    <source>
        <dbReference type="Pfam" id="PF13966"/>
    </source>
</evidence>
<dbReference type="Pfam" id="PF13966">
    <property type="entry name" value="zf-RVT"/>
    <property type="match status" value="1"/>
</dbReference>
<feature type="domain" description="Reverse transcriptase zinc-binding" evidence="2">
    <location>
        <begin position="185"/>
        <end position="273"/>
    </location>
</feature>
<sequence>MANVNPNPHRFLRQGHIVHLGVPTCYMCSLKLPLTIIKAIDTTRKDCLWRGNDPTSTRKSLASWELVCRPKDKGGLGVINLRTQNIALLLKHLDKFYRNVDLPWVDLIWKSYYTSKPPHSIANKAYNKEEYVGMACSRPLEDAFMLPFNTEAYGEFLVLKSDLDSVHLNEGFGDHWSYIWNIDKYSAQRLYKMNYSCLQPSRLLVWIWKTKCVIKIKVFAWLLSLDRFNTRDMLDRRHCAKENDDLTCVLCYGDLRETKLHIFFACPYSLRCWQLLGFHWFLNLNFFQMVVLARNRFGMKGFLEIFFIAAWYIWKQRNGMIFQNVPLTFHGWKVQFRKELLLHMCRMKEPLKQLVFDWLQTM</sequence>
<evidence type="ECO:0000313" key="5">
    <source>
        <dbReference type="Proteomes" id="UP000000763"/>
    </source>
</evidence>
<feature type="transmembrane region" description="Helical" evidence="1">
    <location>
        <begin position="297"/>
        <end position="314"/>
    </location>
</feature>
<reference evidence="3" key="1">
    <citation type="submission" date="2002-02" db="EMBL/GenBank/DDBJ databases">
        <title>Rice Genomic Sequence.</title>
        <authorList>
            <person name="Wing R.A."/>
            <person name="Yu Y."/>
            <person name="Soderlund C."/>
            <person name="Chen M."/>
            <person name="Kim H.-R."/>
            <person name="Rambo T."/>
            <person name="Saski C."/>
            <person name="Henry D."/>
            <person name="Oates R."/>
            <person name="Simmons J."/>
            <person name="Wilson R."/>
            <person name="Minx P."/>
            <person name="Du H."/>
        </authorList>
    </citation>
    <scope>NUCLEOTIDE SEQUENCE</scope>
</reference>
<dbReference type="AlphaFoldDB" id="A0A5S6RCV6"/>
<gene>
    <name evidence="4" type="ORF">OSJNAb0022I16.17</name>
    <name evidence="3" type="ORF">OSJNBa0029P16.15</name>
</gene>
<name>A0A5S6RCV6_ORYSJ</name>
<accession>A0A5S6RCV6</accession>
<proteinExistence type="predicted"/>
<keyword evidence="3" id="KW-0808">Transferase</keyword>
<keyword evidence="1" id="KW-1133">Transmembrane helix</keyword>
<keyword evidence="1" id="KW-0812">Transmembrane</keyword>
<organism evidence="3 5">
    <name type="scientific">Oryza sativa subsp. japonica</name>
    <name type="common">Rice</name>
    <dbReference type="NCBI Taxonomy" id="39947"/>
    <lineage>
        <taxon>Eukaryota</taxon>
        <taxon>Viridiplantae</taxon>
        <taxon>Streptophyta</taxon>
        <taxon>Embryophyta</taxon>
        <taxon>Tracheophyta</taxon>
        <taxon>Spermatophyta</taxon>
        <taxon>Magnoliopsida</taxon>
        <taxon>Liliopsida</taxon>
        <taxon>Poales</taxon>
        <taxon>Poaceae</taxon>
        <taxon>BOP clade</taxon>
        <taxon>Oryzoideae</taxon>
        <taxon>Oryzeae</taxon>
        <taxon>Oryzinae</taxon>
        <taxon>Oryza</taxon>
        <taxon>Oryza sativa</taxon>
    </lineage>
</organism>
<dbReference type="GO" id="GO:0003964">
    <property type="term" value="F:RNA-directed DNA polymerase activity"/>
    <property type="evidence" value="ECO:0007669"/>
    <property type="project" value="UniProtKB-KW"/>
</dbReference>
<reference evidence="4" key="2">
    <citation type="submission" date="2002-06" db="EMBL/GenBank/DDBJ databases">
        <title>Rice Genomic Sequence.</title>
        <authorList>
            <person name="Wing R.A."/>
            <person name="Yu Y."/>
            <person name="Yang T.J."/>
            <person name="Nah G."/>
            <person name="Soderlund C."/>
            <person name="Chen M."/>
            <person name="Kim H.-R."/>
            <person name="Rambo T."/>
            <person name="Saski C."/>
            <person name="Henry D."/>
            <person name="Oates R."/>
            <person name="Simmons J."/>
        </authorList>
    </citation>
    <scope>NUCLEOTIDE SEQUENCE</scope>
</reference>
<keyword evidence="1" id="KW-0472">Membrane</keyword>
<keyword evidence="3" id="KW-0695">RNA-directed DNA polymerase</keyword>